<evidence type="ECO:0000313" key="2">
    <source>
        <dbReference type="Proteomes" id="UP000285378"/>
    </source>
</evidence>
<dbReference type="AlphaFoldDB" id="A0A423M7G4"/>
<organism evidence="1 2">
    <name type="scientific">Pseudomonas fluorescens</name>
    <dbReference type="NCBI Taxonomy" id="294"/>
    <lineage>
        <taxon>Bacteria</taxon>
        <taxon>Pseudomonadati</taxon>
        <taxon>Pseudomonadota</taxon>
        <taxon>Gammaproteobacteria</taxon>
        <taxon>Pseudomonadales</taxon>
        <taxon>Pseudomonadaceae</taxon>
        <taxon>Pseudomonas</taxon>
    </lineage>
</organism>
<dbReference type="Proteomes" id="UP000285378">
    <property type="component" value="Unassembled WGS sequence"/>
</dbReference>
<reference evidence="1 2" key="1">
    <citation type="submission" date="2016-10" db="EMBL/GenBank/DDBJ databases">
        <title>Comparative genome analysis of multiple Pseudomonas spp. focuses on biocontrol and plant growth promoting traits.</title>
        <authorList>
            <person name="Tao X.-Y."/>
            <person name="Taylor C.G."/>
        </authorList>
    </citation>
    <scope>NUCLEOTIDE SEQUENCE [LARGE SCALE GENOMIC DNA]</scope>
    <source>
        <strain evidence="1 2">28B5</strain>
    </source>
</reference>
<dbReference type="EMBL" id="MOBX01000015">
    <property type="protein sequence ID" value="RON78120.1"/>
    <property type="molecule type" value="Genomic_DNA"/>
</dbReference>
<protein>
    <submittedName>
        <fullName evidence="1">Uncharacterized protein</fullName>
    </submittedName>
</protein>
<accession>A0A423M7G4</accession>
<gene>
    <name evidence="1" type="ORF">BK670_23065</name>
</gene>
<comment type="caution">
    <text evidence="1">The sequence shown here is derived from an EMBL/GenBank/DDBJ whole genome shotgun (WGS) entry which is preliminary data.</text>
</comment>
<proteinExistence type="predicted"/>
<evidence type="ECO:0000313" key="1">
    <source>
        <dbReference type="EMBL" id="RON78120.1"/>
    </source>
</evidence>
<name>A0A423M7G4_PSEFL</name>
<sequence length="147" mass="16256">MPRMKTMNENSKSKLKAIGHLSLNVNENNEGEEQVPTSRFVMDPDLTLLYIAGWAGAAPTSQGVEIVILKEIEAHTTYPFESGSAVGSYNPKNFSGSSWSSVSQSGEVTVEEIDLLKRTAKGSFKFTARSRDHEHFAEIHGDFHLQQ</sequence>